<dbReference type="Proteomes" id="UP000789831">
    <property type="component" value="Unassembled WGS sequence"/>
</dbReference>
<feature type="compositionally biased region" description="Basic and acidic residues" evidence="1">
    <location>
        <begin position="96"/>
        <end position="110"/>
    </location>
</feature>
<dbReference type="AlphaFoldDB" id="A0A9N8Z8S9"/>
<protein>
    <submittedName>
        <fullName evidence="2">5351_t:CDS:1</fullName>
    </submittedName>
</protein>
<gene>
    <name evidence="2" type="ORF">AGERDE_LOCUS3261</name>
</gene>
<evidence type="ECO:0000313" key="2">
    <source>
        <dbReference type="EMBL" id="CAG8481570.1"/>
    </source>
</evidence>
<reference evidence="2" key="1">
    <citation type="submission" date="2021-06" db="EMBL/GenBank/DDBJ databases">
        <authorList>
            <person name="Kallberg Y."/>
            <person name="Tangrot J."/>
            <person name="Rosling A."/>
        </authorList>
    </citation>
    <scope>NUCLEOTIDE SEQUENCE</scope>
    <source>
        <strain evidence="2">MT106</strain>
    </source>
</reference>
<name>A0A9N8Z8S9_9GLOM</name>
<feature type="compositionally biased region" description="Polar residues" evidence="1">
    <location>
        <begin position="61"/>
        <end position="77"/>
    </location>
</feature>
<proteinExistence type="predicted"/>
<organism evidence="2 3">
    <name type="scientific">Ambispora gerdemannii</name>
    <dbReference type="NCBI Taxonomy" id="144530"/>
    <lineage>
        <taxon>Eukaryota</taxon>
        <taxon>Fungi</taxon>
        <taxon>Fungi incertae sedis</taxon>
        <taxon>Mucoromycota</taxon>
        <taxon>Glomeromycotina</taxon>
        <taxon>Glomeromycetes</taxon>
        <taxon>Archaeosporales</taxon>
        <taxon>Ambisporaceae</taxon>
        <taxon>Ambispora</taxon>
    </lineage>
</organism>
<evidence type="ECO:0000256" key="1">
    <source>
        <dbReference type="SAM" id="MobiDB-lite"/>
    </source>
</evidence>
<sequence>LQILPMQPNECYEKDLHGYWNESVHGTFLSESIKSQTELNLLMANKGAQTDVKGLTVPSGYKNNNNRSKKMQPSSESAKFRHRYPELPPLVLKNPTTRETRTMRTRKSELQKRRFQFPQFQKWWKHIFPPES</sequence>
<evidence type="ECO:0000313" key="3">
    <source>
        <dbReference type="Proteomes" id="UP000789831"/>
    </source>
</evidence>
<accession>A0A9N8Z8S9</accession>
<dbReference type="EMBL" id="CAJVPL010000309">
    <property type="protein sequence ID" value="CAG8481570.1"/>
    <property type="molecule type" value="Genomic_DNA"/>
</dbReference>
<keyword evidence="3" id="KW-1185">Reference proteome</keyword>
<feature type="region of interest" description="Disordered" evidence="1">
    <location>
        <begin position="54"/>
        <end position="110"/>
    </location>
</feature>
<feature type="non-terminal residue" evidence="2">
    <location>
        <position position="132"/>
    </location>
</feature>
<comment type="caution">
    <text evidence="2">The sequence shown here is derived from an EMBL/GenBank/DDBJ whole genome shotgun (WGS) entry which is preliminary data.</text>
</comment>